<protein>
    <submittedName>
        <fullName evidence="6">Heat shock protein Hsp15</fullName>
    </submittedName>
</protein>
<dbReference type="GO" id="GO:0003677">
    <property type="term" value="F:DNA binding"/>
    <property type="evidence" value="ECO:0007669"/>
    <property type="project" value="UniProtKB-KW"/>
</dbReference>
<dbReference type="Pfam" id="PF01479">
    <property type="entry name" value="S4"/>
    <property type="match status" value="1"/>
</dbReference>
<evidence type="ECO:0000313" key="7">
    <source>
        <dbReference type="Proteomes" id="UP000269493"/>
    </source>
</evidence>
<evidence type="ECO:0000256" key="1">
    <source>
        <dbReference type="ARBA" id="ARBA00008396"/>
    </source>
</evidence>
<dbReference type="SMART" id="SM00363">
    <property type="entry name" value="S4"/>
    <property type="match status" value="1"/>
</dbReference>
<reference evidence="6 7" key="1">
    <citation type="submission" date="2018-10" db="EMBL/GenBank/DDBJ databases">
        <title>Genomic Encyclopedia of Archaeal and Bacterial Type Strains, Phase II (KMG-II): from individual species to whole genera.</title>
        <authorList>
            <person name="Goeker M."/>
        </authorList>
    </citation>
    <scope>NUCLEOTIDE SEQUENCE [LARGE SCALE GENOMIC DNA]</scope>
    <source>
        <strain evidence="6 7">NSB1</strain>
    </source>
</reference>
<dbReference type="GO" id="GO:0043023">
    <property type="term" value="F:ribosomal large subunit binding"/>
    <property type="evidence" value="ECO:0007669"/>
    <property type="project" value="InterPro"/>
</dbReference>
<dbReference type="GO" id="GO:0034605">
    <property type="term" value="P:cellular response to heat"/>
    <property type="evidence" value="ECO:0007669"/>
    <property type="project" value="InterPro"/>
</dbReference>
<dbReference type="CDD" id="cd00165">
    <property type="entry name" value="S4"/>
    <property type="match status" value="1"/>
</dbReference>
<dbReference type="PIRSF" id="PIRSF016821">
    <property type="entry name" value="HSP15"/>
    <property type="match status" value="1"/>
</dbReference>
<keyword evidence="2 4" id="KW-0694">RNA-binding</keyword>
<dbReference type="Proteomes" id="UP000269493">
    <property type="component" value="Unassembled WGS sequence"/>
</dbReference>
<evidence type="ECO:0000256" key="2">
    <source>
        <dbReference type="ARBA" id="ARBA00022884"/>
    </source>
</evidence>
<name>A0A495VRC3_9BACT</name>
<dbReference type="InterPro" id="IPR036986">
    <property type="entry name" value="S4_RNA-bd_sf"/>
</dbReference>
<dbReference type="InterPro" id="IPR002942">
    <property type="entry name" value="S4_RNA-bd"/>
</dbReference>
<organism evidence="6 7">
    <name type="scientific">Coprobacter fastidiosus NSB1 = JCM 33896</name>
    <dbReference type="NCBI Taxonomy" id="1349822"/>
    <lineage>
        <taxon>Bacteria</taxon>
        <taxon>Pseudomonadati</taxon>
        <taxon>Bacteroidota</taxon>
        <taxon>Bacteroidia</taxon>
        <taxon>Bacteroidales</taxon>
        <taxon>Barnesiellaceae</taxon>
        <taxon>Coprobacter</taxon>
    </lineage>
</organism>
<evidence type="ECO:0000313" key="6">
    <source>
        <dbReference type="EMBL" id="RKT50935.1"/>
    </source>
</evidence>
<keyword evidence="7" id="KW-1185">Reference proteome</keyword>
<feature type="domain" description="RNA-binding S4" evidence="5">
    <location>
        <begin position="7"/>
        <end position="70"/>
    </location>
</feature>
<sequence>MEKENEVRIDKWMWATRIFKTRTIATEACKKGRVSIGNVSVKPSRTIKAGEIIQVRKPPVTYSFKVLALTEKRMGAKLVPEYLENVTPQEQYDILEMNRISGFINRSKGLGRPTKREGRELKKFTEGDFFDDGFDFDFDFDDYEEND</sequence>
<dbReference type="RefSeq" id="WP_009317768.1">
    <property type="nucleotide sequence ID" value="NZ_KI440802.1"/>
</dbReference>
<dbReference type="PROSITE" id="PS50889">
    <property type="entry name" value="S4"/>
    <property type="match status" value="1"/>
</dbReference>
<evidence type="ECO:0000256" key="3">
    <source>
        <dbReference type="ARBA" id="ARBA00023125"/>
    </source>
</evidence>
<evidence type="ECO:0000259" key="5">
    <source>
        <dbReference type="SMART" id="SM00363"/>
    </source>
</evidence>
<gene>
    <name evidence="6" type="ORF">BC742_1895</name>
</gene>
<dbReference type="GO" id="GO:0003727">
    <property type="term" value="F:single-stranded RNA binding"/>
    <property type="evidence" value="ECO:0007669"/>
    <property type="project" value="InterPro"/>
</dbReference>
<dbReference type="GeneID" id="92929609"/>
<comment type="similarity">
    <text evidence="1">Belongs to the HSP15 family.</text>
</comment>
<keyword evidence="3" id="KW-0238">DNA-binding</keyword>
<accession>A0A495VRC3</accession>
<comment type="caution">
    <text evidence="6">The sequence shown here is derived from an EMBL/GenBank/DDBJ whole genome shotgun (WGS) entry which is preliminary data.</text>
</comment>
<dbReference type="SUPFAM" id="SSF55174">
    <property type="entry name" value="Alpha-L RNA-binding motif"/>
    <property type="match status" value="1"/>
</dbReference>
<dbReference type="Gene3D" id="3.10.290.10">
    <property type="entry name" value="RNA-binding S4 domain"/>
    <property type="match status" value="1"/>
</dbReference>
<evidence type="ECO:0000256" key="4">
    <source>
        <dbReference type="PROSITE-ProRule" id="PRU00182"/>
    </source>
</evidence>
<keyword evidence="6" id="KW-0346">Stress response</keyword>
<dbReference type="AlphaFoldDB" id="A0A495VRC3"/>
<dbReference type="InterPro" id="IPR025708">
    <property type="entry name" value="HSP15"/>
</dbReference>
<dbReference type="EMBL" id="RBXN01000006">
    <property type="protein sequence ID" value="RKT50935.1"/>
    <property type="molecule type" value="Genomic_DNA"/>
</dbReference>
<dbReference type="OrthoDB" id="9797176at2"/>
<proteinExistence type="inferred from homology"/>